<gene>
    <name evidence="1" type="ORF">BSP38_153</name>
</gene>
<name>A0A345MK13_BPBSP</name>
<protein>
    <submittedName>
        <fullName evidence="1">Uncharacterized protein</fullName>
    </submittedName>
</protein>
<proteinExistence type="predicted"/>
<evidence type="ECO:0000313" key="1">
    <source>
        <dbReference type="EMBL" id="AXH71195.1"/>
    </source>
</evidence>
<organism evidence="1 2">
    <name type="scientific">Bacillus phage BSP38</name>
    <dbReference type="NCBI Taxonomy" id="2283013"/>
    <lineage>
        <taxon>Viruses</taxon>
        <taxon>Duplodnaviria</taxon>
        <taxon>Heunggongvirae</taxon>
        <taxon>Uroviricota</taxon>
        <taxon>Caudoviricetes</taxon>
        <taxon>Herelleviridae</taxon>
        <taxon>Bastillevirinae</taxon>
        <taxon>Jeonjuvirus</taxon>
        <taxon>Jeonjuvirus BSP38</taxon>
    </lineage>
</organism>
<evidence type="ECO:0000313" key="2">
    <source>
        <dbReference type="Proteomes" id="UP000260425"/>
    </source>
</evidence>
<accession>A0A345MK13</accession>
<organismHost>
    <name type="scientific">Bacillus subtilis</name>
    <dbReference type="NCBI Taxonomy" id="1423"/>
</organismHost>
<sequence>MRMNLVKYAGDFWVTLADYTLTRSTKGYSDHASIKSAIRTQVVRQSPEKYIAFRGEAQIKNIIQENRHNHLFNPDDFQGHTRTALIHWTMLEPLNERFPVDKGAEDEFNQFMEEAEEIIEDYGVGAKTVSDEDTLVEGRSAMLRQLRSELATIDKLIETSLSNKEKIQQAINALESLELENLQ</sequence>
<reference evidence="1 2" key="1">
    <citation type="submission" date="2018-07" db="EMBL/GenBank/DDBJ databases">
        <title>Complete nucleotide sequence of Bacillus phage BSP38.</title>
        <authorList>
            <person name="Ghosh K."/>
            <person name="Kim K.-P."/>
        </authorList>
    </citation>
    <scope>NUCLEOTIDE SEQUENCE [LARGE SCALE GENOMIC DNA]</scope>
</reference>
<keyword evidence="2" id="KW-1185">Reference proteome</keyword>
<dbReference type="EMBL" id="MH606185">
    <property type="protein sequence ID" value="AXH71195.1"/>
    <property type="molecule type" value="Genomic_DNA"/>
</dbReference>
<dbReference type="Proteomes" id="UP000260425">
    <property type="component" value="Segment"/>
</dbReference>